<dbReference type="GO" id="GO:0005886">
    <property type="term" value="C:plasma membrane"/>
    <property type="evidence" value="ECO:0007669"/>
    <property type="project" value="TreeGrafter"/>
</dbReference>
<protein>
    <recommendedName>
        <fullName evidence="1">GGDEF domain-containing protein</fullName>
    </recommendedName>
</protein>
<dbReference type="Gene3D" id="3.30.70.270">
    <property type="match status" value="1"/>
</dbReference>
<dbReference type="PANTHER" id="PTHR45138:SF9">
    <property type="entry name" value="DIGUANYLATE CYCLASE DGCM-RELATED"/>
    <property type="match status" value="1"/>
</dbReference>
<gene>
    <name evidence="2" type="ORF">KBTEX_02300</name>
</gene>
<dbReference type="InterPro" id="IPR000160">
    <property type="entry name" value="GGDEF_dom"/>
</dbReference>
<feature type="domain" description="GGDEF" evidence="1">
    <location>
        <begin position="1"/>
        <end position="68"/>
    </location>
</feature>
<dbReference type="Pfam" id="PF00990">
    <property type="entry name" value="GGDEF"/>
    <property type="match status" value="1"/>
</dbReference>
<dbReference type="GO" id="GO:0043709">
    <property type="term" value="P:cell adhesion involved in single-species biofilm formation"/>
    <property type="evidence" value="ECO:0007669"/>
    <property type="project" value="TreeGrafter"/>
</dbReference>
<name>A0A5B8RBF9_9ZZZZ</name>
<dbReference type="NCBIfam" id="TIGR00254">
    <property type="entry name" value="GGDEF"/>
    <property type="match status" value="1"/>
</dbReference>
<dbReference type="PANTHER" id="PTHR45138">
    <property type="entry name" value="REGULATORY COMPONENTS OF SENSORY TRANSDUCTION SYSTEM"/>
    <property type="match status" value="1"/>
</dbReference>
<dbReference type="InterPro" id="IPR050469">
    <property type="entry name" value="Diguanylate_Cyclase"/>
</dbReference>
<dbReference type="PROSITE" id="PS50887">
    <property type="entry name" value="GGDEF"/>
    <property type="match status" value="1"/>
</dbReference>
<sequence>MAENIRRSVEALAIKNDKTPLGTVTVSIGVAAIENHEYADHQQLLKAADTAMYQAKKDQRNCVRSVGTTVQ</sequence>
<reference evidence="2" key="1">
    <citation type="submission" date="2019-06" db="EMBL/GenBank/DDBJ databases">
        <authorList>
            <person name="Murdoch R.W."/>
            <person name="Fathepure B."/>
        </authorList>
    </citation>
    <scope>NUCLEOTIDE SEQUENCE</scope>
</reference>
<dbReference type="InterPro" id="IPR029787">
    <property type="entry name" value="Nucleotide_cyclase"/>
</dbReference>
<evidence type="ECO:0000259" key="1">
    <source>
        <dbReference type="PROSITE" id="PS50887"/>
    </source>
</evidence>
<dbReference type="EMBL" id="MN079119">
    <property type="protein sequence ID" value="QEA05971.1"/>
    <property type="molecule type" value="Genomic_DNA"/>
</dbReference>
<accession>A0A5B8RBF9</accession>
<dbReference type="InterPro" id="IPR043128">
    <property type="entry name" value="Rev_trsase/Diguanyl_cyclase"/>
</dbReference>
<dbReference type="AlphaFoldDB" id="A0A5B8RBF9"/>
<proteinExistence type="predicted"/>
<dbReference type="SUPFAM" id="SSF55073">
    <property type="entry name" value="Nucleotide cyclase"/>
    <property type="match status" value="1"/>
</dbReference>
<organism evidence="2">
    <name type="scientific">uncultured organism</name>
    <dbReference type="NCBI Taxonomy" id="155900"/>
    <lineage>
        <taxon>unclassified sequences</taxon>
        <taxon>environmental samples</taxon>
    </lineage>
</organism>
<dbReference type="GO" id="GO:0052621">
    <property type="term" value="F:diguanylate cyclase activity"/>
    <property type="evidence" value="ECO:0007669"/>
    <property type="project" value="TreeGrafter"/>
</dbReference>
<evidence type="ECO:0000313" key="2">
    <source>
        <dbReference type="EMBL" id="QEA05971.1"/>
    </source>
</evidence>